<dbReference type="InterPro" id="IPR029453">
    <property type="entry name" value="Rictor_IV"/>
</dbReference>
<gene>
    <name evidence="5" type="ORF">BSTOLATCC_MIC50823</name>
</gene>
<dbReference type="InterPro" id="IPR029452">
    <property type="entry name" value="RICTOR_V"/>
</dbReference>
<protein>
    <submittedName>
        <fullName evidence="5">Uncharacterized protein</fullName>
    </submittedName>
</protein>
<evidence type="ECO:0000259" key="4">
    <source>
        <dbReference type="SMART" id="SM01310"/>
    </source>
</evidence>
<evidence type="ECO:0000256" key="1">
    <source>
        <dbReference type="ARBA" id="ARBA00008878"/>
    </source>
</evidence>
<feature type="domain" description="Rapamycin-insensitive companion of mTOR" evidence="4">
    <location>
        <begin position="971"/>
        <end position="1043"/>
    </location>
</feature>
<dbReference type="InterPro" id="IPR011989">
    <property type="entry name" value="ARM-like"/>
</dbReference>
<name>A0AAU9K3K7_9CILI</name>
<evidence type="ECO:0000259" key="3">
    <source>
        <dbReference type="SMART" id="SM01308"/>
    </source>
</evidence>
<feature type="domain" description="Rapamycin-insensitive companion of mTOR middle" evidence="2">
    <location>
        <begin position="436"/>
        <end position="665"/>
    </location>
</feature>
<evidence type="ECO:0000313" key="6">
    <source>
        <dbReference type="Proteomes" id="UP001162131"/>
    </source>
</evidence>
<organism evidence="5 6">
    <name type="scientific">Blepharisma stoltei</name>
    <dbReference type="NCBI Taxonomy" id="1481888"/>
    <lineage>
        <taxon>Eukaryota</taxon>
        <taxon>Sar</taxon>
        <taxon>Alveolata</taxon>
        <taxon>Ciliophora</taxon>
        <taxon>Postciliodesmatophora</taxon>
        <taxon>Heterotrichea</taxon>
        <taxon>Heterotrichida</taxon>
        <taxon>Blepharismidae</taxon>
        <taxon>Blepharisma</taxon>
    </lineage>
</organism>
<dbReference type="PANTHER" id="PTHR13298">
    <property type="entry name" value="CYTOSOLIC REGULATOR PIANISSIMO"/>
    <property type="match status" value="1"/>
</dbReference>
<dbReference type="SUPFAM" id="SSF48371">
    <property type="entry name" value="ARM repeat"/>
    <property type="match status" value="1"/>
</dbReference>
<dbReference type="EMBL" id="CAJZBQ010000051">
    <property type="protein sequence ID" value="CAG9330223.1"/>
    <property type="molecule type" value="Genomic_DNA"/>
</dbReference>
<dbReference type="Pfam" id="PF14663">
    <property type="entry name" value="RasGEF_N_2"/>
    <property type="match status" value="1"/>
</dbReference>
<proteinExistence type="inferred from homology"/>
<dbReference type="Pfam" id="PF14664">
    <property type="entry name" value="RICTOR_N"/>
    <property type="match status" value="1"/>
</dbReference>
<dbReference type="GO" id="GO:0031932">
    <property type="term" value="C:TORC2 complex"/>
    <property type="evidence" value="ECO:0007669"/>
    <property type="project" value="InterPro"/>
</dbReference>
<dbReference type="Gene3D" id="1.25.10.10">
    <property type="entry name" value="Leucine-rich Repeat Variant"/>
    <property type="match status" value="1"/>
</dbReference>
<accession>A0AAU9K3K7</accession>
<dbReference type="SMART" id="SM01308">
    <property type="entry name" value="RICTOR_N"/>
    <property type="match status" value="1"/>
</dbReference>
<keyword evidence="6" id="KW-1185">Reference proteome</keyword>
<dbReference type="PANTHER" id="PTHR13298:SF11">
    <property type="entry name" value="RAPAMYCIN-INSENSITIVE COMPANION OF MTOR"/>
    <property type="match status" value="1"/>
</dbReference>
<dbReference type="Proteomes" id="UP001162131">
    <property type="component" value="Unassembled WGS sequence"/>
</dbReference>
<comment type="similarity">
    <text evidence="1">Belongs to the RICTOR family.</text>
</comment>
<evidence type="ECO:0000259" key="2">
    <source>
        <dbReference type="SMART" id="SM01307"/>
    </source>
</evidence>
<evidence type="ECO:0000313" key="5">
    <source>
        <dbReference type="EMBL" id="CAG9330223.1"/>
    </source>
</evidence>
<dbReference type="SMART" id="SM01310">
    <property type="entry name" value="RICTOR_V"/>
    <property type="match status" value="1"/>
</dbReference>
<dbReference type="GO" id="GO:0038203">
    <property type="term" value="P:TORC2 signaling"/>
    <property type="evidence" value="ECO:0007669"/>
    <property type="project" value="TreeGrafter"/>
</dbReference>
<dbReference type="InterPro" id="IPR016024">
    <property type="entry name" value="ARM-type_fold"/>
</dbReference>
<dbReference type="InterPro" id="IPR029451">
    <property type="entry name" value="RICTOR_M"/>
</dbReference>
<dbReference type="SMART" id="SM01307">
    <property type="entry name" value="RICTOR_M"/>
    <property type="match status" value="1"/>
</dbReference>
<reference evidence="5" key="1">
    <citation type="submission" date="2021-09" db="EMBL/GenBank/DDBJ databases">
        <authorList>
            <consortium name="AG Swart"/>
            <person name="Singh M."/>
            <person name="Singh A."/>
            <person name="Seah K."/>
            <person name="Emmerich C."/>
        </authorList>
    </citation>
    <scope>NUCLEOTIDE SEQUENCE</scope>
    <source>
        <strain evidence="5">ATCC30299</strain>
    </source>
</reference>
<sequence length="1176" mass="134072">MESKEQQAFQEILTTCTSPISQPSDSTPQPNPLGHIFSRIKYLIDSRSSLIPRLNNISIYKFIRHFLNDRDKEIRVSALRTLRYLALSEESMITIKEARVEHFIVRAFESEGRSQERIEACKLIKRWLEISPKNFPKGFINALIALSEIENDELRELAIEALRLLSISNTLIVAWSGGFRVLINCVLDLKCPQALSENIVLTFLYLLNEKKTRVFLRREKEIARLLAVFTDQDSGLRENELEAQIKLARRALVLMSRSWVGLIFLASGGLKEVIDNLRQPIKQLIKEGILDTITDMLNIPIESSSKSQNLLNNYLAMLLRALLHCNLYPALTQLSMDRSDRIAHRARKLLKLVTKSASDLLPEAPQFPLILNSNASGKAAEVVADIDSSARLQKESDNRNLVYSACEFVSYENMGGASSVNWVLSSIYKQHAMNMINDSIFTDLLNKSQIVREPAKWDWDVIYEIVAGPISTPERFQTALKFRFLKFLLGYFMPSRNLFPLLPWHTSNFIKARVGSLLIPLLLSQEDGIQLLTTTFSESFFVIRKSFMSELVDALDEEIKAMETNKSGIGRILSPEKVRGFMTREYFKWIGQFTMFRGGRKLIKTYGIDAKLMKLGGVEHLSPILLPHLDYREQMSRDFLSFAMQAKSVSVRKHAMEHLRVLFRAGIFDLSWAIRELVNQLYCPDQDTISCALSVIDELCQDKENLKTFIETGPQTLTRLGEEGNKCLIRFLSSSSGVSYLSHLDFIENELQKWHQRGNLDYVRTIEQRIEMGLSATKKTYSLTLPTPPAYLHSERLEAAWIRSLPFSITVSINNSITKSFDPIIEVEDDDVYMTAKIEMENPSECMINEEDSINISLLLGNYFIDAKGQESLEPDWVNCNKEDRQREHYGETLLVEKDGIIFKFDVIRPGRFMLNRISYRLLCVPRAAPTMLFPRHLYGELVKTKLGLKKLKDSRHIEELLAKLTSDGPIIEKRAALWALGHTGCTERGVTYLTSLRAIGTMINIAEQSPVLSLRGTAFQAVSLLAKSQLGRSELAKHGWASPVSMQATIAMPLKAEAIFWLEDEEKTPFYSDKCLEAENVLDSIDLNEEEKEVLNHVIGLGSVVNRSESEQFLRNKRMQSPNIFQSIPLFHATMTIIAAYTFKMSARKLVHKLFERIYRSQENLKELDGLVSLV</sequence>
<dbReference type="Pfam" id="PF14668">
    <property type="entry name" value="RICTOR_V"/>
    <property type="match status" value="1"/>
</dbReference>
<dbReference type="SMART" id="SM01303">
    <property type="entry name" value="RasGEF_N_2"/>
    <property type="match status" value="1"/>
</dbReference>
<dbReference type="Pfam" id="PF14666">
    <property type="entry name" value="RICTOR_M"/>
    <property type="match status" value="1"/>
</dbReference>
<comment type="caution">
    <text evidence="5">The sequence shown here is derived from an EMBL/GenBank/DDBJ whole genome shotgun (WGS) entry which is preliminary data.</text>
</comment>
<dbReference type="AlphaFoldDB" id="A0AAU9K3K7"/>
<dbReference type="InterPro" id="IPR028267">
    <property type="entry name" value="Pianissimo_N"/>
</dbReference>
<feature type="domain" description="Rapamycin-insensitive companion of mTOR N-terminal" evidence="3">
    <location>
        <begin position="44"/>
        <end position="362"/>
    </location>
</feature>
<dbReference type="InterPro" id="IPR028268">
    <property type="entry name" value="Pianissimo_fam"/>
</dbReference>